<dbReference type="OrthoDB" id="9792992at2"/>
<dbReference type="AlphaFoldDB" id="M7NNR1"/>
<feature type="transmembrane region" description="Helical" evidence="1">
    <location>
        <begin position="206"/>
        <end position="228"/>
    </location>
</feature>
<dbReference type="GO" id="GO:0016020">
    <property type="term" value="C:membrane"/>
    <property type="evidence" value="ECO:0007669"/>
    <property type="project" value="InterPro"/>
</dbReference>
<dbReference type="EMBL" id="AODQ01000028">
    <property type="protein sequence ID" value="EMR03350.1"/>
    <property type="molecule type" value="Genomic_DNA"/>
</dbReference>
<feature type="transmembrane region" description="Helical" evidence="1">
    <location>
        <begin position="63"/>
        <end position="82"/>
    </location>
</feature>
<dbReference type="PATRIC" id="fig|1279009.4.peg.1546"/>
<dbReference type="Pfam" id="PF06580">
    <property type="entry name" value="His_kinase"/>
    <property type="match status" value="1"/>
</dbReference>
<feature type="transmembrane region" description="Helical" evidence="1">
    <location>
        <begin position="240"/>
        <end position="265"/>
    </location>
</feature>
<keyword evidence="1" id="KW-1133">Transmembrane helix</keyword>
<dbReference type="PANTHER" id="PTHR34220:SF7">
    <property type="entry name" value="SENSOR HISTIDINE KINASE YPDA"/>
    <property type="match status" value="1"/>
</dbReference>
<proteinExistence type="predicted"/>
<dbReference type="PANTHER" id="PTHR34220">
    <property type="entry name" value="SENSOR HISTIDINE KINASE YPDA"/>
    <property type="match status" value="1"/>
</dbReference>
<organism evidence="3 4">
    <name type="scientific">Cesiribacter andamanensis AMV16</name>
    <dbReference type="NCBI Taxonomy" id="1279009"/>
    <lineage>
        <taxon>Bacteria</taxon>
        <taxon>Pseudomonadati</taxon>
        <taxon>Bacteroidota</taxon>
        <taxon>Cytophagia</taxon>
        <taxon>Cytophagales</taxon>
        <taxon>Cesiribacteraceae</taxon>
        <taxon>Cesiribacter</taxon>
    </lineage>
</organism>
<evidence type="ECO:0000256" key="1">
    <source>
        <dbReference type="SAM" id="Phobius"/>
    </source>
</evidence>
<keyword evidence="3" id="KW-0418">Kinase</keyword>
<dbReference type="InterPro" id="IPR050640">
    <property type="entry name" value="Bact_2-comp_sensor_kinase"/>
</dbReference>
<feature type="transmembrane region" description="Helical" evidence="1">
    <location>
        <begin position="12"/>
        <end position="31"/>
    </location>
</feature>
<comment type="caution">
    <text evidence="3">The sequence shown here is derived from an EMBL/GenBank/DDBJ whole genome shotgun (WGS) entry which is preliminary data.</text>
</comment>
<dbReference type="STRING" id="1279009.ADICEAN_01528"/>
<feature type="transmembrane region" description="Helical" evidence="1">
    <location>
        <begin position="178"/>
        <end position="200"/>
    </location>
</feature>
<keyword evidence="1" id="KW-0812">Transmembrane</keyword>
<evidence type="ECO:0000313" key="3">
    <source>
        <dbReference type="EMBL" id="EMR03350.1"/>
    </source>
</evidence>
<keyword evidence="4" id="KW-1185">Reference proteome</keyword>
<dbReference type="EC" id="2.7.13.3" evidence="3"/>
<evidence type="ECO:0000313" key="4">
    <source>
        <dbReference type="Proteomes" id="UP000011910"/>
    </source>
</evidence>
<protein>
    <submittedName>
        <fullName evidence="3">Putative sensor-like histidine kinase YehU</fullName>
        <ecNumber evidence="3">2.7.13.3</ecNumber>
    </submittedName>
</protein>
<dbReference type="SUPFAM" id="SSF55874">
    <property type="entry name" value="ATPase domain of HSP90 chaperone/DNA topoisomerase II/histidine kinase"/>
    <property type="match status" value="1"/>
</dbReference>
<sequence length="510" mass="59668">MKDDLSRSENFNRVEFWAVTTLFVFAVFFFISEGIQNIAHVRTPNRYYFDQALIYFDYYRHYFWPQLIRYSFLFVAFLVLNFRVVPQLIRRKSLLRNVLLVLVFFVLGGLVYSITDTYLKNYLFAQFGSEQEAYNSFFLNGFLYAFWLLLMLALYTVIKYLGIYLLSNAETLKARYPFITQGGLVIVVLWMIGIFLLLMGDADRELIISWCVLVPSGIMIYWYSFYALIPQSLNKKRPFLMYLSKVLLIMAVAFLPIALLVLILVRYGDLAFVLSMFNVAFQVLVAAPLCWVLYKRQRKGEEQLFVLQRELGHSHATFDFLRSQINPHFLFNALNTMYGTALQEGAERTGEGIQKLGDMMRFMLQENMQEKIALAREIEYLHNYISLQRLRTDSIPGITIHEAIEQPVLPVQIAPMLLIPFVENAFKHGISFREPSHISITLEVREQTLYFDVHNSKHTRPENDPERDKSGIGLSNVRQRLQLLYPQRHELLIRETGKEYFVHLTVQLSA</sequence>
<feature type="domain" description="Signal transduction histidine kinase internal region" evidence="2">
    <location>
        <begin position="317"/>
        <end position="393"/>
    </location>
</feature>
<keyword evidence="1" id="KW-0472">Membrane</keyword>
<dbReference type="Proteomes" id="UP000011910">
    <property type="component" value="Unassembled WGS sequence"/>
</dbReference>
<feature type="transmembrane region" description="Helical" evidence="1">
    <location>
        <begin position="144"/>
        <end position="166"/>
    </location>
</feature>
<evidence type="ECO:0000259" key="2">
    <source>
        <dbReference type="Pfam" id="PF06580"/>
    </source>
</evidence>
<dbReference type="Gene3D" id="3.30.565.10">
    <property type="entry name" value="Histidine kinase-like ATPase, C-terminal domain"/>
    <property type="match status" value="1"/>
</dbReference>
<dbReference type="GO" id="GO:0000155">
    <property type="term" value="F:phosphorelay sensor kinase activity"/>
    <property type="evidence" value="ECO:0007669"/>
    <property type="project" value="InterPro"/>
</dbReference>
<feature type="transmembrane region" description="Helical" evidence="1">
    <location>
        <begin position="94"/>
        <end position="114"/>
    </location>
</feature>
<name>M7NNR1_9BACT</name>
<dbReference type="RefSeq" id="WP_009194926.1">
    <property type="nucleotide sequence ID" value="NZ_AODQ01000028.1"/>
</dbReference>
<dbReference type="InterPro" id="IPR010559">
    <property type="entry name" value="Sig_transdc_His_kin_internal"/>
</dbReference>
<gene>
    <name evidence="3" type="primary">yehU_2</name>
    <name evidence="3" type="ORF">ADICEAN_01528</name>
</gene>
<keyword evidence="3" id="KW-0808">Transferase</keyword>
<feature type="transmembrane region" description="Helical" evidence="1">
    <location>
        <begin position="271"/>
        <end position="294"/>
    </location>
</feature>
<dbReference type="InterPro" id="IPR036890">
    <property type="entry name" value="HATPase_C_sf"/>
</dbReference>
<reference evidence="3 4" key="1">
    <citation type="journal article" date="2013" name="Genome Announc.">
        <title>Draft Genome Sequence of Cesiribacter andamanensis Strain AMV16T, Isolated from a Soil Sample from a Mud Volcano in the Andaman Islands, India.</title>
        <authorList>
            <person name="Shivaji S."/>
            <person name="Ara S."/>
            <person name="Begum Z."/>
            <person name="Srinivas T.N."/>
            <person name="Singh A."/>
            <person name="Kumar Pinnaka A."/>
        </authorList>
    </citation>
    <scope>NUCLEOTIDE SEQUENCE [LARGE SCALE GENOMIC DNA]</scope>
    <source>
        <strain evidence="3 4">AMV16</strain>
    </source>
</reference>
<accession>M7NNR1</accession>
<dbReference type="eggNOG" id="COG2972">
    <property type="taxonomic scope" value="Bacteria"/>
</dbReference>